<dbReference type="InterPro" id="IPR050312">
    <property type="entry name" value="IolE/XylAMocC-like"/>
</dbReference>
<accession>A0A6J4VFK9</accession>
<sequence>MHKTLGPGAIGIRNLPLPEAIALARETGFDSVTFDLREAARLVDERGADALRSLFVNAGVRPGPWSVPVAWRGEDAGEADLRRLPELATLARELGSTRATTGVMPGSDAHPYDENMAWHVERLGPVADVLAAEGCRLGIEFIGPKTFRAPFKHPFVYTLRGALDLAGAIGTGNVGVLLDAWHLYTSGGDVADLAAVAADDVVFVHVNDAPPGIPVAEQLDSVRALPLETGVIEIVPFLRALRDLGYDGPVMPEPFSQRLEELAARHPLAAAQEAGRAMDDLWRAAGLA</sequence>
<feature type="domain" description="Xylose isomerase-like TIM barrel" evidence="1">
    <location>
        <begin position="21"/>
        <end position="272"/>
    </location>
</feature>
<protein>
    <recommendedName>
        <fullName evidence="1">Xylose isomerase-like TIM barrel domain-containing protein</fullName>
    </recommendedName>
</protein>
<dbReference type="PANTHER" id="PTHR12110">
    <property type="entry name" value="HYDROXYPYRUVATE ISOMERASE"/>
    <property type="match status" value="1"/>
</dbReference>
<gene>
    <name evidence="2" type="ORF">AVDCRST_MAG19-3590</name>
</gene>
<dbReference type="PANTHER" id="PTHR12110:SF48">
    <property type="entry name" value="BLL3656 PROTEIN"/>
    <property type="match status" value="1"/>
</dbReference>
<proteinExistence type="predicted"/>
<dbReference type="InterPro" id="IPR013022">
    <property type="entry name" value="Xyl_isomerase-like_TIM-brl"/>
</dbReference>
<dbReference type="SUPFAM" id="SSF51658">
    <property type="entry name" value="Xylose isomerase-like"/>
    <property type="match status" value="1"/>
</dbReference>
<evidence type="ECO:0000313" key="2">
    <source>
        <dbReference type="EMBL" id="CAA9577980.1"/>
    </source>
</evidence>
<organism evidence="2">
    <name type="scientific">uncultured Thermomicrobiales bacterium</name>
    <dbReference type="NCBI Taxonomy" id="1645740"/>
    <lineage>
        <taxon>Bacteria</taxon>
        <taxon>Pseudomonadati</taxon>
        <taxon>Thermomicrobiota</taxon>
        <taxon>Thermomicrobia</taxon>
        <taxon>Thermomicrobiales</taxon>
        <taxon>environmental samples</taxon>
    </lineage>
</organism>
<dbReference type="Gene3D" id="3.20.20.150">
    <property type="entry name" value="Divalent-metal-dependent TIM barrel enzymes"/>
    <property type="match status" value="1"/>
</dbReference>
<reference evidence="2" key="1">
    <citation type="submission" date="2020-02" db="EMBL/GenBank/DDBJ databases">
        <authorList>
            <person name="Meier V. D."/>
        </authorList>
    </citation>
    <scope>NUCLEOTIDE SEQUENCE</scope>
    <source>
        <strain evidence="2">AVDCRST_MAG19</strain>
    </source>
</reference>
<dbReference type="Pfam" id="PF01261">
    <property type="entry name" value="AP_endonuc_2"/>
    <property type="match status" value="1"/>
</dbReference>
<dbReference type="AlphaFoldDB" id="A0A6J4VFK9"/>
<dbReference type="InterPro" id="IPR036237">
    <property type="entry name" value="Xyl_isomerase-like_sf"/>
</dbReference>
<evidence type="ECO:0000259" key="1">
    <source>
        <dbReference type="Pfam" id="PF01261"/>
    </source>
</evidence>
<name>A0A6J4VFK9_9BACT</name>
<dbReference type="EMBL" id="CADCWL010000201">
    <property type="protein sequence ID" value="CAA9577980.1"/>
    <property type="molecule type" value="Genomic_DNA"/>
</dbReference>